<protein>
    <recommendedName>
        <fullName evidence="2">Transposase</fullName>
    </recommendedName>
</protein>
<name>A0AAW2KRV3_SESRA</name>
<dbReference type="AlphaFoldDB" id="A0AAW2KRV3"/>
<dbReference type="EMBL" id="JACGWJ010000027">
    <property type="protein sequence ID" value="KAL0309024.1"/>
    <property type="molecule type" value="Genomic_DNA"/>
</dbReference>
<comment type="caution">
    <text evidence="1">The sequence shown here is derived from an EMBL/GenBank/DDBJ whole genome shotgun (WGS) entry which is preliminary data.</text>
</comment>
<gene>
    <name evidence="1" type="ORF">Sradi_5844700</name>
</gene>
<accession>A0AAW2KRV3</accession>
<reference evidence="1" key="1">
    <citation type="submission" date="2020-06" db="EMBL/GenBank/DDBJ databases">
        <authorList>
            <person name="Li T."/>
            <person name="Hu X."/>
            <person name="Zhang T."/>
            <person name="Song X."/>
            <person name="Zhang H."/>
            <person name="Dai N."/>
            <person name="Sheng W."/>
            <person name="Hou X."/>
            <person name="Wei L."/>
        </authorList>
    </citation>
    <scope>NUCLEOTIDE SEQUENCE</scope>
    <source>
        <strain evidence="1">G02</strain>
        <tissue evidence="1">Leaf</tissue>
    </source>
</reference>
<dbReference type="Pfam" id="PF02992">
    <property type="entry name" value="Transposase_21"/>
    <property type="match status" value="1"/>
</dbReference>
<evidence type="ECO:0008006" key="2">
    <source>
        <dbReference type="Google" id="ProtNLM"/>
    </source>
</evidence>
<dbReference type="InterPro" id="IPR004242">
    <property type="entry name" value="Transposase_21"/>
</dbReference>
<dbReference type="PANTHER" id="PTHR10775:SF182">
    <property type="entry name" value="TRANSPOSON, EN_SPM-LIKE, TRANSPOSASE-ASSOCIATED DOMAIN PROTEIN-RELATED"/>
    <property type="match status" value="1"/>
</dbReference>
<evidence type="ECO:0000313" key="1">
    <source>
        <dbReference type="EMBL" id="KAL0309024.1"/>
    </source>
</evidence>
<organism evidence="1">
    <name type="scientific">Sesamum radiatum</name>
    <name type="common">Black benniseed</name>
    <dbReference type="NCBI Taxonomy" id="300843"/>
    <lineage>
        <taxon>Eukaryota</taxon>
        <taxon>Viridiplantae</taxon>
        <taxon>Streptophyta</taxon>
        <taxon>Embryophyta</taxon>
        <taxon>Tracheophyta</taxon>
        <taxon>Spermatophyta</taxon>
        <taxon>Magnoliopsida</taxon>
        <taxon>eudicotyledons</taxon>
        <taxon>Gunneridae</taxon>
        <taxon>Pentapetalae</taxon>
        <taxon>asterids</taxon>
        <taxon>lamiids</taxon>
        <taxon>Lamiales</taxon>
        <taxon>Pedaliaceae</taxon>
        <taxon>Sesamum</taxon>
    </lineage>
</organism>
<sequence>MRGFMAEYYNWTLHGEDIVQDYFEAPSVPQVSEEPTPTGYVEGNYSQRGDEQYMDWAQRMVFDAAGLSYFASSHEVSLTMVRVLHCGCRYKPARERDPHWKKFSYAVLRCMPLIPRLQWLYYSREIAKHMTWHATHQTEEGSMCHPSDAEVWKHFDRMYPDFAEKSCNIRLDFYIDGFAPHGQYGRTYSYWSIIITPYNLPSSMCMSSEYIFLTIVIPSPSNPKRLIDAYLEPLIEELLQLWHVGVRTYDHAMDQAFMMQLALMWTANDLPAYGMAFRWSTTGVMGCPVCMDDTRASICSMTKKSIVWDPPYWSTLLIQHNLDVMHIDKNMFDNKFNTVMDIKEKTKDSINIRRDLKIIYNRLELELDKRRSNVMPKAVYTLGKEQKRRVCEWIRGLKFSDGYASKLACCIDMTELWMHGMKSQDCHVFM</sequence>
<proteinExistence type="predicted"/>
<dbReference type="PANTHER" id="PTHR10775">
    <property type="entry name" value="OS08G0208400 PROTEIN"/>
    <property type="match status" value="1"/>
</dbReference>
<reference evidence="1" key="2">
    <citation type="journal article" date="2024" name="Plant">
        <title>Genomic evolution and insights into agronomic trait innovations of Sesamum species.</title>
        <authorList>
            <person name="Miao H."/>
            <person name="Wang L."/>
            <person name="Qu L."/>
            <person name="Liu H."/>
            <person name="Sun Y."/>
            <person name="Le M."/>
            <person name="Wang Q."/>
            <person name="Wei S."/>
            <person name="Zheng Y."/>
            <person name="Lin W."/>
            <person name="Duan Y."/>
            <person name="Cao H."/>
            <person name="Xiong S."/>
            <person name="Wang X."/>
            <person name="Wei L."/>
            <person name="Li C."/>
            <person name="Ma Q."/>
            <person name="Ju M."/>
            <person name="Zhao R."/>
            <person name="Li G."/>
            <person name="Mu C."/>
            <person name="Tian Q."/>
            <person name="Mei H."/>
            <person name="Zhang T."/>
            <person name="Gao T."/>
            <person name="Zhang H."/>
        </authorList>
    </citation>
    <scope>NUCLEOTIDE SEQUENCE</scope>
    <source>
        <strain evidence="1">G02</strain>
    </source>
</reference>